<reference evidence="1" key="1">
    <citation type="submission" date="2022-03" db="EMBL/GenBank/DDBJ databases">
        <authorList>
            <person name="Lindestad O."/>
        </authorList>
    </citation>
    <scope>NUCLEOTIDE SEQUENCE</scope>
</reference>
<name>A0A8S4QP51_9NEOP</name>
<organism evidence="1 2">
    <name type="scientific">Pararge aegeria aegeria</name>
    <dbReference type="NCBI Taxonomy" id="348720"/>
    <lineage>
        <taxon>Eukaryota</taxon>
        <taxon>Metazoa</taxon>
        <taxon>Ecdysozoa</taxon>
        <taxon>Arthropoda</taxon>
        <taxon>Hexapoda</taxon>
        <taxon>Insecta</taxon>
        <taxon>Pterygota</taxon>
        <taxon>Neoptera</taxon>
        <taxon>Endopterygota</taxon>
        <taxon>Lepidoptera</taxon>
        <taxon>Glossata</taxon>
        <taxon>Ditrysia</taxon>
        <taxon>Papilionoidea</taxon>
        <taxon>Nymphalidae</taxon>
        <taxon>Satyrinae</taxon>
        <taxon>Satyrini</taxon>
        <taxon>Parargina</taxon>
        <taxon>Pararge</taxon>
    </lineage>
</organism>
<dbReference type="OrthoDB" id="7480128at2759"/>
<gene>
    <name evidence="1" type="primary">jg4267</name>
    <name evidence="1" type="ORF">PAEG_LOCUS5046</name>
</gene>
<dbReference type="EMBL" id="CAKXAJ010017749">
    <property type="protein sequence ID" value="CAH2217128.1"/>
    <property type="molecule type" value="Genomic_DNA"/>
</dbReference>
<accession>A0A8S4QP51</accession>
<dbReference type="AlphaFoldDB" id="A0A8S4QP51"/>
<sequence>MRVECAVKGEVQSACRGREMDGIQMEPVGKYKADRNGSAKAVIRAIVGSDRSWEAVVAFCKDVMVQNELAERLRENDGDSNSLRRRSRTTDVCPLEKDLRVIDTGILSLGVKSSS</sequence>
<evidence type="ECO:0000313" key="2">
    <source>
        <dbReference type="Proteomes" id="UP000838756"/>
    </source>
</evidence>
<proteinExistence type="predicted"/>
<evidence type="ECO:0000313" key="1">
    <source>
        <dbReference type="EMBL" id="CAH2217128.1"/>
    </source>
</evidence>
<comment type="caution">
    <text evidence="1">The sequence shown here is derived from an EMBL/GenBank/DDBJ whole genome shotgun (WGS) entry which is preliminary data.</text>
</comment>
<keyword evidence="2" id="KW-1185">Reference proteome</keyword>
<dbReference type="Proteomes" id="UP000838756">
    <property type="component" value="Unassembled WGS sequence"/>
</dbReference>
<protein>
    <submittedName>
        <fullName evidence="1">Jg4267 protein</fullName>
    </submittedName>
</protein>